<dbReference type="KEGG" id="ppyr:116176602"/>
<keyword evidence="1" id="KW-0812">Transmembrane</keyword>
<dbReference type="InterPro" id="IPR036728">
    <property type="entry name" value="PBP_GOBP_sf"/>
</dbReference>
<dbReference type="GeneID" id="116176602"/>
<dbReference type="Pfam" id="PF01395">
    <property type="entry name" value="PBP_GOBP"/>
    <property type="match status" value="1"/>
</dbReference>
<dbReference type="InterPro" id="IPR006170">
    <property type="entry name" value="PBP/GOBP"/>
</dbReference>
<proteinExistence type="predicted"/>
<keyword evidence="1" id="KW-1133">Transmembrane helix</keyword>
<accession>A0A1Y1MTY4</accession>
<evidence type="ECO:0000313" key="2">
    <source>
        <dbReference type="EMBL" id="JAV89122.1"/>
    </source>
</evidence>
<feature type="transmembrane region" description="Helical" evidence="1">
    <location>
        <begin position="20"/>
        <end position="42"/>
    </location>
</feature>
<dbReference type="RefSeq" id="XP_031351105.1">
    <property type="nucleotide sequence ID" value="XM_031495245.1"/>
</dbReference>
<dbReference type="AlphaFoldDB" id="A0A1Y1MTY4"/>
<evidence type="ECO:0000256" key="1">
    <source>
        <dbReference type="SAM" id="Phobius"/>
    </source>
</evidence>
<dbReference type="SUPFAM" id="SSF47565">
    <property type="entry name" value="Insect pheromone/odorant-binding proteins"/>
    <property type="match status" value="1"/>
</dbReference>
<organism evidence="2">
    <name type="scientific">Photinus pyralis</name>
    <name type="common">Common eastern firefly</name>
    <name type="synonym">Lampyris pyralis</name>
    <dbReference type="NCBI Taxonomy" id="7054"/>
    <lineage>
        <taxon>Eukaryota</taxon>
        <taxon>Metazoa</taxon>
        <taxon>Ecdysozoa</taxon>
        <taxon>Arthropoda</taxon>
        <taxon>Hexapoda</taxon>
        <taxon>Insecta</taxon>
        <taxon>Pterygota</taxon>
        <taxon>Neoptera</taxon>
        <taxon>Endopterygota</taxon>
        <taxon>Coleoptera</taxon>
        <taxon>Polyphaga</taxon>
        <taxon>Elateriformia</taxon>
        <taxon>Elateroidea</taxon>
        <taxon>Lampyridae</taxon>
        <taxon>Lampyrinae</taxon>
        <taxon>Photinus</taxon>
    </lineage>
</organism>
<sequence>MSHYLYYRSFPKLLSRNSDVNYLSIMKLAVISLILLTVQVFCKEDLKQHADLCIKINNLDGREIFEIHNSENVDKNHRGYQVFIECFWKSIGFLDQNGNLQHSAIWLSYYNAYRNRYSEVKSKEMADNILKKCGLVNGASAALRAINMSICLTS</sequence>
<dbReference type="GO" id="GO:0005549">
    <property type="term" value="F:odorant binding"/>
    <property type="evidence" value="ECO:0007669"/>
    <property type="project" value="InterPro"/>
</dbReference>
<dbReference type="CDD" id="cd23992">
    <property type="entry name" value="PBP_GOBP"/>
    <property type="match status" value="1"/>
</dbReference>
<dbReference type="EMBL" id="GEZM01021140">
    <property type="protein sequence ID" value="JAV89122.1"/>
    <property type="molecule type" value="Transcribed_RNA"/>
</dbReference>
<protein>
    <submittedName>
        <fullName evidence="2">Uncharacterized protein</fullName>
    </submittedName>
</protein>
<dbReference type="OrthoDB" id="6736830at2759"/>
<name>A0A1Y1MTY4_PHOPY</name>
<reference evidence="2" key="1">
    <citation type="journal article" date="2016" name="Sci. Rep.">
        <title>Molecular characterization of firefly nuptial gifts: a multi-omics approach sheds light on postcopulatory sexual selection.</title>
        <authorList>
            <person name="Al-Wathiqui N."/>
            <person name="Fallon T.R."/>
            <person name="South A."/>
            <person name="Weng J.K."/>
            <person name="Lewis S.M."/>
        </authorList>
    </citation>
    <scope>NUCLEOTIDE SEQUENCE</scope>
</reference>
<dbReference type="Gene3D" id="1.10.238.20">
    <property type="entry name" value="Pheromone/general odorant binding protein domain"/>
    <property type="match status" value="1"/>
</dbReference>
<keyword evidence="1" id="KW-0472">Membrane</keyword>